<proteinExistence type="predicted"/>
<evidence type="ECO:0000259" key="1">
    <source>
        <dbReference type="Pfam" id="PF08240"/>
    </source>
</evidence>
<dbReference type="AlphaFoldDB" id="X7YP86"/>
<dbReference type="PATRIC" id="fig|1299334.3.peg.9637"/>
<dbReference type="InterPro" id="IPR011032">
    <property type="entry name" value="GroES-like_sf"/>
</dbReference>
<dbReference type="InterPro" id="IPR013154">
    <property type="entry name" value="ADH-like_N"/>
</dbReference>
<protein>
    <submittedName>
        <fullName evidence="2">Alcohol dehydrogenase GroES-like domain protein</fullName>
    </submittedName>
</protein>
<gene>
    <name evidence="2" type="ORF">I553_4042</name>
</gene>
<comment type="caution">
    <text evidence="2">The sequence shown here is derived from an EMBL/GenBank/DDBJ whole genome shotgun (WGS) entry which is preliminary data.</text>
</comment>
<accession>X7YP86</accession>
<feature type="domain" description="Alcohol dehydrogenase-like N-terminal" evidence="1">
    <location>
        <begin position="121"/>
        <end position="171"/>
    </location>
</feature>
<dbReference type="EMBL" id="JAOB01000091">
    <property type="protein sequence ID" value="EUA08210.1"/>
    <property type="molecule type" value="Genomic_DNA"/>
</dbReference>
<dbReference type="Gene3D" id="3.90.180.10">
    <property type="entry name" value="Medium-chain alcohol dehydrogenases, catalytic domain"/>
    <property type="match status" value="1"/>
</dbReference>
<sequence>MITAAQSRCPVRMSPIWGPRCGGWCGRRKPSIRAVVLADVDCAVDDAAVAAIVAAGAAGVPARRCGADPRVHGCRAVAGLLVPPTDRPWRLGLTSAGTFENLTLEPIPKPTRSYSRSGPGRTQAIAANFRDVMITLGLYPDDDAVMGIEAAGIVVETGSDDCRFAVGDRVMGLFPEGPARRRSPTSGC</sequence>
<name>X7YP86_MYCXE</name>
<evidence type="ECO:0000313" key="2">
    <source>
        <dbReference type="EMBL" id="EUA08210.1"/>
    </source>
</evidence>
<organism evidence="2">
    <name type="scientific">Mycobacterium xenopi 4042</name>
    <dbReference type="NCBI Taxonomy" id="1299334"/>
    <lineage>
        <taxon>Bacteria</taxon>
        <taxon>Bacillati</taxon>
        <taxon>Actinomycetota</taxon>
        <taxon>Actinomycetes</taxon>
        <taxon>Mycobacteriales</taxon>
        <taxon>Mycobacteriaceae</taxon>
        <taxon>Mycobacterium</taxon>
    </lineage>
</organism>
<dbReference type="SUPFAM" id="SSF50129">
    <property type="entry name" value="GroES-like"/>
    <property type="match status" value="1"/>
</dbReference>
<dbReference type="Pfam" id="PF08240">
    <property type="entry name" value="ADH_N"/>
    <property type="match status" value="1"/>
</dbReference>
<reference evidence="2" key="1">
    <citation type="submission" date="2014-01" db="EMBL/GenBank/DDBJ databases">
        <authorList>
            <person name="Brown-Elliot B."/>
            <person name="Wallace R."/>
            <person name="Lenaerts A."/>
            <person name="Ordway D."/>
            <person name="DeGroote M.A."/>
            <person name="Parker T."/>
            <person name="Sizemore C."/>
            <person name="Tallon L.J."/>
            <person name="Sadzewicz L.K."/>
            <person name="Sengamalay N."/>
            <person name="Fraser C.M."/>
            <person name="Hine E."/>
            <person name="Shefchek K.A."/>
            <person name="Das S.P."/>
            <person name="Tettelin H."/>
        </authorList>
    </citation>
    <scope>NUCLEOTIDE SEQUENCE [LARGE SCALE GENOMIC DNA]</scope>
    <source>
        <strain evidence="2">4042</strain>
    </source>
</reference>